<evidence type="ECO:0000313" key="2">
    <source>
        <dbReference type="EMBL" id="KAK7202115.1"/>
    </source>
</evidence>
<name>A0AAW0FCC7_9TRYP</name>
<dbReference type="PANTHER" id="PTHR31434:SF2">
    <property type="entry name" value="S PHASE CYCLIN A-ASSOCIATED PROTEIN IN THE ENDOPLASMIC RETICULUM"/>
    <property type="match status" value="1"/>
</dbReference>
<feature type="region of interest" description="Disordered" evidence="1">
    <location>
        <begin position="995"/>
        <end position="1021"/>
    </location>
</feature>
<feature type="region of interest" description="Disordered" evidence="1">
    <location>
        <begin position="300"/>
        <end position="442"/>
    </location>
</feature>
<evidence type="ECO:0000256" key="1">
    <source>
        <dbReference type="SAM" id="MobiDB-lite"/>
    </source>
</evidence>
<feature type="compositionally biased region" description="Basic and acidic residues" evidence="1">
    <location>
        <begin position="403"/>
        <end position="441"/>
    </location>
</feature>
<protein>
    <submittedName>
        <fullName evidence="2">Uncharacterized protein</fullName>
    </submittedName>
</protein>
<dbReference type="AlphaFoldDB" id="A0AAW0FCC7"/>
<feature type="compositionally biased region" description="Basic and acidic residues" evidence="1">
    <location>
        <begin position="303"/>
        <end position="379"/>
    </location>
</feature>
<dbReference type="PANTHER" id="PTHR31434">
    <property type="entry name" value="S PHASE CYCLIN A-ASSOCIATED PROTEIN IN THE ENDOPLASMIC RETICULUM"/>
    <property type="match status" value="1"/>
</dbReference>
<feature type="compositionally biased region" description="Low complexity" evidence="1">
    <location>
        <begin position="138"/>
        <end position="149"/>
    </location>
</feature>
<comment type="caution">
    <text evidence="2">The sequence shown here is derived from an EMBL/GenBank/DDBJ whole genome shotgun (WGS) entry which is preliminary data.</text>
</comment>
<feature type="compositionally biased region" description="Low complexity" evidence="1">
    <location>
        <begin position="1006"/>
        <end position="1019"/>
    </location>
</feature>
<sequence length="1064" mass="119945">MSECDLSARTEGTTPADIAHGDADYPDPCTPKQGNIAGGNNGGVNNNTDANAISSFLLIGKLKSVVYEVLYNLENHGNLHDVDEFIAVTEDCLKALKTVKVERRIEARRITLSMRNQVSSAVNAIPTPSNRETEDAAGETTRTAAAAAASVSPGPQNYKAALLRPKRPSPKGSPVRTDIQTRGDVEAARYASALRAEERQRQAEERRLDLLQEMKQKSEVADARSLRARTRREEAEAKQRVETQDRMENGVRRAEEARRQTREKAQRAQSRVEEVLLTKEQQQQNKALVLDKKMAEVEQNQEQLREKAQKQAQERQDAVRAAAERRRNLSQERQEKQQQREQQRLENLRRVEEQKKLDQEAKQQRAREWETRVQQHHVDTTTGVEVQSRKTDEKLQQSAQLLEEQREKRQQKLERQEQKVREAKERRERELEARPTLEEMMPRLSEQEAEQQAARMSRLATTAAHHGKVFVDTYQKTSSQATKDLNRSRLRVIFSRLAAAVAAPSAAQCKHPLSEIAAAPLGDADYEFVRYFNAFDTLVKVLVEARKARDFGVMRQAADILLSWFVEEKEGRENVLYFVKSGCAVPLLTCLREEARSLRLQHNAEVLRCAMEVLGMCLERISAEAQGGAKLAPVRDQLLNEMEVCDIDRVCVALLQTCTEEDELQLAYTALCIVHAEMSIVTRRKGEVKRHWFEQMTTSLFTLLQNMLTSNGSPLQEGDTSLSGERVTILFCIFRTLNTLARWHLTKFQELLRDGSTEVAAAAEAMQEGSGDPTRPAAGRSAPVLITRTKLFHVLNGFFMYIHGHLQELETIPASQDAAVALGKDASGSFAEALQFGVTLNAFPAFPCVANPGDSQKLSGRRTHLRSALHECILLVGYLCFDDSPLQEMMGWGKQKPLLGTMLNVLPITYFSTARHILFPTILCAILQNNRNSMIVREEMSLAELQQFISQEYGPLTKKAKMYAQEHHKQLVAHKMGTDPRFALMVKMSGKSWADMTDDDDGDQPATARSSETTSTTPAVEKENLCKGFRATSLNPSNYFKLERRLPISYWPAAIEQLEKLSLV</sequence>
<dbReference type="Proteomes" id="UP001430356">
    <property type="component" value="Unassembled WGS sequence"/>
</dbReference>
<accession>A0AAW0FCC7</accession>
<organism evidence="2 3">
    <name type="scientific">Novymonas esmeraldas</name>
    <dbReference type="NCBI Taxonomy" id="1808958"/>
    <lineage>
        <taxon>Eukaryota</taxon>
        <taxon>Discoba</taxon>
        <taxon>Euglenozoa</taxon>
        <taxon>Kinetoplastea</taxon>
        <taxon>Metakinetoplastina</taxon>
        <taxon>Trypanosomatida</taxon>
        <taxon>Trypanosomatidae</taxon>
        <taxon>Novymonas</taxon>
    </lineage>
</organism>
<feature type="region of interest" description="Disordered" evidence="1">
    <location>
        <begin position="1"/>
        <end position="42"/>
    </location>
</feature>
<feature type="region of interest" description="Disordered" evidence="1">
    <location>
        <begin position="217"/>
        <end position="272"/>
    </location>
</feature>
<gene>
    <name evidence="2" type="ORF">NESM_000280400</name>
</gene>
<evidence type="ECO:0000313" key="3">
    <source>
        <dbReference type="Proteomes" id="UP001430356"/>
    </source>
</evidence>
<feature type="region of interest" description="Disordered" evidence="1">
    <location>
        <begin position="125"/>
        <end position="179"/>
    </location>
</feature>
<dbReference type="EMBL" id="JAECZO010000024">
    <property type="protein sequence ID" value="KAK7202115.1"/>
    <property type="molecule type" value="Genomic_DNA"/>
</dbReference>
<keyword evidence="3" id="KW-1185">Reference proteome</keyword>
<proteinExistence type="predicted"/>
<reference evidence="2 3" key="1">
    <citation type="journal article" date="2021" name="MBio">
        <title>A New Model Trypanosomatid, Novymonas esmeraldas: Genomic Perception of Its 'Candidatus Pandoraea novymonadis' Endosymbiont.</title>
        <authorList>
            <person name="Zakharova A."/>
            <person name="Saura A."/>
            <person name="Butenko A."/>
            <person name="Podesvova L."/>
            <person name="Warmusova S."/>
            <person name="Kostygov A.Y."/>
            <person name="Nenarokova A."/>
            <person name="Lukes J."/>
            <person name="Opperdoes F.R."/>
            <person name="Yurchenko V."/>
        </authorList>
    </citation>
    <scope>NUCLEOTIDE SEQUENCE [LARGE SCALE GENOMIC DNA]</scope>
    <source>
        <strain evidence="2 3">E262AT.01</strain>
    </source>
</reference>